<dbReference type="Gene3D" id="3.30.1370.210">
    <property type="match status" value="1"/>
</dbReference>
<protein>
    <recommendedName>
        <fullName evidence="6">C3H1-type domain-containing protein</fullName>
    </recommendedName>
</protein>
<dbReference type="AlphaFoldDB" id="A0A2B7XGC1"/>
<feature type="compositionally biased region" description="Acidic residues" evidence="5">
    <location>
        <begin position="316"/>
        <end position="326"/>
    </location>
</feature>
<dbReference type="PROSITE" id="PS50103">
    <property type="entry name" value="ZF_C3H1"/>
    <property type="match status" value="1"/>
</dbReference>
<feature type="compositionally biased region" description="Basic residues" evidence="5">
    <location>
        <begin position="45"/>
        <end position="55"/>
    </location>
</feature>
<dbReference type="Pfam" id="PF10453">
    <property type="entry name" value="NUFIP1"/>
    <property type="match status" value="1"/>
</dbReference>
<feature type="compositionally biased region" description="Polar residues" evidence="5">
    <location>
        <begin position="230"/>
        <end position="241"/>
    </location>
</feature>
<dbReference type="GO" id="GO:0005634">
    <property type="term" value="C:nucleus"/>
    <property type="evidence" value="ECO:0007669"/>
    <property type="project" value="TreeGrafter"/>
</dbReference>
<dbReference type="PANTHER" id="PTHR13309:SF0">
    <property type="entry name" value="FMR1-INTERACTING PROTEIN NUFIP1"/>
    <property type="match status" value="1"/>
</dbReference>
<dbReference type="InterPro" id="IPR019496">
    <property type="entry name" value="NUFIP1_cons_dom"/>
</dbReference>
<keyword evidence="1 4" id="KW-0479">Metal-binding</keyword>
<dbReference type="STRING" id="1447875.A0A2B7XGC1"/>
<feature type="compositionally biased region" description="Low complexity" evidence="5">
    <location>
        <begin position="553"/>
        <end position="563"/>
    </location>
</feature>
<feature type="compositionally biased region" description="Basic and acidic residues" evidence="5">
    <location>
        <begin position="462"/>
        <end position="482"/>
    </location>
</feature>
<dbReference type="OrthoDB" id="273070at2759"/>
<dbReference type="InterPro" id="IPR036855">
    <property type="entry name" value="Znf_CCCH_sf"/>
</dbReference>
<evidence type="ECO:0000313" key="7">
    <source>
        <dbReference type="EMBL" id="PGH10774.1"/>
    </source>
</evidence>
<feature type="compositionally biased region" description="Polar residues" evidence="5">
    <location>
        <begin position="510"/>
        <end position="529"/>
    </location>
</feature>
<evidence type="ECO:0000313" key="8">
    <source>
        <dbReference type="Proteomes" id="UP000223968"/>
    </source>
</evidence>
<feature type="zinc finger region" description="C3H1-type" evidence="4">
    <location>
        <begin position="659"/>
        <end position="687"/>
    </location>
</feature>
<feature type="compositionally biased region" description="Basic and acidic residues" evidence="5">
    <location>
        <begin position="393"/>
        <end position="437"/>
    </location>
</feature>
<accession>A0A2B7XGC1</accession>
<feature type="compositionally biased region" description="Acidic residues" evidence="5">
    <location>
        <begin position="611"/>
        <end position="621"/>
    </location>
</feature>
<dbReference type="CDD" id="cd06503">
    <property type="entry name" value="ATP-synt_Fo_b"/>
    <property type="match status" value="1"/>
</dbReference>
<dbReference type="Pfam" id="PF00642">
    <property type="entry name" value="zf-CCCH"/>
    <property type="match status" value="1"/>
</dbReference>
<reference evidence="7 8" key="1">
    <citation type="submission" date="2017-10" db="EMBL/GenBank/DDBJ databases">
        <title>Comparative genomics in systemic dimorphic fungi from Ajellomycetaceae.</title>
        <authorList>
            <person name="Munoz J.F."/>
            <person name="Mcewen J.G."/>
            <person name="Clay O.K."/>
            <person name="Cuomo C.A."/>
        </authorList>
    </citation>
    <scope>NUCLEOTIDE SEQUENCE [LARGE SCALE GENOMIC DNA]</scope>
    <source>
        <strain evidence="7 8">UAMH5409</strain>
    </source>
</reference>
<dbReference type="GO" id="GO:0003723">
    <property type="term" value="F:RNA binding"/>
    <property type="evidence" value="ECO:0007669"/>
    <property type="project" value="InterPro"/>
</dbReference>
<keyword evidence="2 4" id="KW-0863">Zinc-finger</keyword>
<name>A0A2B7XGC1_9EURO</name>
<evidence type="ECO:0000259" key="6">
    <source>
        <dbReference type="PROSITE" id="PS50103"/>
    </source>
</evidence>
<feature type="compositionally biased region" description="Polar residues" evidence="5">
    <location>
        <begin position="259"/>
        <end position="269"/>
    </location>
</feature>
<feature type="region of interest" description="Disordered" evidence="5">
    <location>
        <begin position="393"/>
        <end position="445"/>
    </location>
</feature>
<evidence type="ECO:0000256" key="1">
    <source>
        <dbReference type="ARBA" id="ARBA00022723"/>
    </source>
</evidence>
<evidence type="ECO:0000256" key="3">
    <source>
        <dbReference type="ARBA" id="ARBA00022833"/>
    </source>
</evidence>
<dbReference type="GO" id="GO:0008270">
    <property type="term" value="F:zinc ion binding"/>
    <property type="evidence" value="ECO:0007669"/>
    <property type="project" value="UniProtKB-KW"/>
</dbReference>
<evidence type="ECO:0000256" key="5">
    <source>
        <dbReference type="SAM" id="MobiDB-lite"/>
    </source>
</evidence>
<evidence type="ECO:0000256" key="4">
    <source>
        <dbReference type="PROSITE-ProRule" id="PRU00723"/>
    </source>
</evidence>
<feature type="compositionally biased region" description="Polar residues" evidence="5">
    <location>
        <begin position="537"/>
        <end position="550"/>
    </location>
</feature>
<dbReference type="InterPro" id="IPR039136">
    <property type="entry name" value="NUFIP1-like"/>
</dbReference>
<keyword evidence="3 4" id="KW-0862">Zinc</keyword>
<feature type="compositionally biased region" description="Pro residues" evidence="5">
    <location>
        <begin position="136"/>
        <end position="151"/>
    </location>
</feature>
<feature type="domain" description="C3H1-type" evidence="6">
    <location>
        <begin position="659"/>
        <end position="687"/>
    </location>
</feature>
<feature type="compositionally biased region" description="Low complexity" evidence="5">
    <location>
        <begin position="97"/>
        <end position="113"/>
    </location>
</feature>
<gene>
    <name evidence="7" type="ORF">AJ79_05247</name>
</gene>
<dbReference type="SUPFAM" id="SSF90229">
    <property type="entry name" value="CCCH zinc finger"/>
    <property type="match status" value="1"/>
</dbReference>
<organism evidence="7 8">
    <name type="scientific">Helicocarpus griseus UAMH5409</name>
    <dbReference type="NCBI Taxonomy" id="1447875"/>
    <lineage>
        <taxon>Eukaryota</taxon>
        <taxon>Fungi</taxon>
        <taxon>Dikarya</taxon>
        <taxon>Ascomycota</taxon>
        <taxon>Pezizomycotina</taxon>
        <taxon>Eurotiomycetes</taxon>
        <taxon>Eurotiomycetidae</taxon>
        <taxon>Onygenales</taxon>
        <taxon>Ajellomycetaceae</taxon>
        <taxon>Helicocarpus</taxon>
    </lineage>
</organism>
<dbReference type="PANTHER" id="PTHR13309">
    <property type="entry name" value="NUCLEAR FRAGILE X MENTAL RETARDATION PROTEIN INTERACTING PROTEIN 1"/>
    <property type="match status" value="1"/>
</dbReference>
<dbReference type="GO" id="GO:0000492">
    <property type="term" value="P:box C/D snoRNP assembly"/>
    <property type="evidence" value="ECO:0007669"/>
    <property type="project" value="TreeGrafter"/>
</dbReference>
<feature type="compositionally biased region" description="Polar residues" evidence="5">
    <location>
        <begin position="155"/>
        <end position="173"/>
    </location>
</feature>
<feature type="region of interest" description="Disordered" evidence="5">
    <location>
        <begin position="1"/>
        <end position="354"/>
    </location>
</feature>
<feature type="compositionally biased region" description="Polar residues" evidence="5">
    <location>
        <begin position="592"/>
        <end position="602"/>
    </location>
</feature>
<feature type="region of interest" description="Disordered" evidence="5">
    <location>
        <begin position="462"/>
        <end position="662"/>
    </location>
</feature>
<evidence type="ECO:0000256" key="2">
    <source>
        <dbReference type="ARBA" id="ARBA00022771"/>
    </source>
</evidence>
<sequence>MSSSGFSFPPPPPPPPQSSFPGPAPSPAPYGQNQRGRGHGGYQRGRGRGNAHRGGRGGYSSGPSHGPPSNMNFAPGGGSRYGAHPYCPVNPSPPQYNPQGPVQYGPPQGQPNYSGVPPYTQPASHIPPAQTAYSQPVPPPYPPHHPTPPPAGYSSPASVTRHSQSPVHHSQPQLVAPPIRWGYENATQGGFYPPQDSRTPSFSYPDMRDSKPHQPIHQPHNRHGPRGSLDYNSFNSGNQFNRGDKFSNRGNKRLHSSAFGGSQTSNARPSASLPVPSFGNPLPSKPPPSVDATKKHKKKKRKYNQLGLTPKAEEHESSEEEDDVDEEAKLSQTVNSGELKFTYKGQTSTLQSSSDIAAWIEERKKKYPTRARVEERLKEAEEKKQAIKEAREAKKAKEIAVRQQKNAEQEEARRQLREARVKKEQDKLERKALREQETLDPADAAVKAKLRAEKLRRRLMKEEKRVAKAEADAEKARLRAESQRPPTNGIQERGGKADTASGLSAEHAPASQSAEPETTKTGDTQVDNQTDTEKPQPESSTVNPENSTFADQAPNATTNPAATDLPTKFPEASGTVEQSSHVNGITPLSDVTGKSLSPNMEASDSLSLSPSEDDLDLDDETSSSGSDSSSEDSDSSSSSEPEQATSRREHPDRVLPPARQSKNLCHRFVKTGQCRRGKKCKYLHEMPDKAKAAVKQAAAGQDKKGRKSLFQALMSREKEEEHRRVMQAISWLGQRGILDEPVTDAAQEVNGAPPVAQAP</sequence>
<comment type="caution">
    <text evidence="7">The sequence shown here is derived from an EMBL/GenBank/DDBJ whole genome shotgun (WGS) entry which is preliminary data.</text>
</comment>
<dbReference type="Proteomes" id="UP000223968">
    <property type="component" value="Unassembled WGS sequence"/>
</dbReference>
<feature type="compositionally biased region" description="Pro residues" evidence="5">
    <location>
        <begin position="8"/>
        <end position="28"/>
    </location>
</feature>
<feature type="compositionally biased region" description="Polar residues" evidence="5">
    <location>
        <begin position="344"/>
        <end position="354"/>
    </location>
</feature>
<feature type="compositionally biased region" description="Basic residues" evidence="5">
    <location>
        <begin position="294"/>
        <end position="303"/>
    </location>
</feature>
<keyword evidence="8" id="KW-1185">Reference proteome</keyword>
<proteinExistence type="predicted"/>
<dbReference type="InterPro" id="IPR000571">
    <property type="entry name" value="Znf_CCCH"/>
</dbReference>
<dbReference type="SMART" id="SM00356">
    <property type="entry name" value="ZnF_C3H1"/>
    <property type="match status" value="1"/>
</dbReference>
<dbReference type="EMBL" id="PDNB01000082">
    <property type="protein sequence ID" value="PGH10774.1"/>
    <property type="molecule type" value="Genomic_DNA"/>
</dbReference>